<sequence>MLCRLRQGACTLSPSQHRAQLAIASVPTKALQRAGSSRDNRSTATTMNQDQAATNTQPTLHKAWEVTEPGAVSRLRLTERPLSALQPGQATVQVHAIGLNMADLFSVLGLYAAFQANRNKTPGLEFAGVITNVREGSGGSSKLKVGDRVVGITKFGAFSTHVNLELPYLRHFPQEWDFPQAAAFPVQALTALYGLQNLGGLRPNSCLLIHSAAGGVGLAALKIARHFNCRVLGTVGSPSKVQLLQERYSGSQGEMHFVARTSPGNLKEEASTFLRQQGLQGFDIVFDSLQGSYFQPGYDLLAPCGRAVLFGAGSMTPAVGADAAFLSNHSLSSLVSLLSPAKFAGLLGTITGYLTRPKLDLLKLPGENKGVLGFNLIWLYENIDMFEALYQSLEELQLDAPMVGSTYPFAELPAALEHLQSGQSVGKVIVQVKH</sequence>
<proteinExistence type="predicted"/>
<dbReference type="Pfam" id="PF00107">
    <property type="entry name" value="ADH_zinc_N"/>
    <property type="match status" value="1"/>
</dbReference>
<accession>A0ABQ7GI11</accession>
<evidence type="ECO:0000259" key="2">
    <source>
        <dbReference type="SMART" id="SM00829"/>
    </source>
</evidence>
<keyword evidence="4" id="KW-1185">Reference proteome</keyword>
<evidence type="ECO:0000256" key="1">
    <source>
        <dbReference type="SAM" id="MobiDB-lite"/>
    </source>
</evidence>
<comment type="caution">
    <text evidence="3">The sequence shown here is derived from an EMBL/GenBank/DDBJ whole genome shotgun (WGS) entry which is preliminary data.</text>
</comment>
<dbReference type="EMBL" id="MU069767">
    <property type="protein sequence ID" value="KAF5834252.1"/>
    <property type="molecule type" value="Genomic_DNA"/>
</dbReference>
<dbReference type="Proteomes" id="UP000815325">
    <property type="component" value="Unassembled WGS sequence"/>
</dbReference>
<dbReference type="SMART" id="SM00829">
    <property type="entry name" value="PKS_ER"/>
    <property type="match status" value="1"/>
</dbReference>
<evidence type="ECO:0000313" key="4">
    <source>
        <dbReference type="Proteomes" id="UP000815325"/>
    </source>
</evidence>
<dbReference type="PANTHER" id="PTHR43677:SF4">
    <property type="entry name" value="QUINONE OXIDOREDUCTASE-LIKE PROTEIN 2"/>
    <property type="match status" value="1"/>
</dbReference>
<name>A0ABQ7GI11_DUNSA</name>
<organism evidence="3 4">
    <name type="scientific">Dunaliella salina</name>
    <name type="common">Green alga</name>
    <name type="synonym">Protococcus salinus</name>
    <dbReference type="NCBI Taxonomy" id="3046"/>
    <lineage>
        <taxon>Eukaryota</taxon>
        <taxon>Viridiplantae</taxon>
        <taxon>Chlorophyta</taxon>
        <taxon>core chlorophytes</taxon>
        <taxon>Chlorophyceae</taxon>
        <taxon>CS clade</taxon>
        <taxon>Chlamydomonadales</taxon>
        <taxon>Dunaliellaceae</taxon>
        <taxon>Dunaliella</taxon>
    </lineage>
</organism>
<dbReference type="SUPFAM" id="SSF51735">
    <property type="entry name" value="NAD(P)-binding Rossmann-fold domains"/>
    <property type="match status" value="1"/>
</dbReference>
<dbReference type="InterPro" id="IPR036291">
    <property type="entry name" value="NAD(P)-bd_dom_sf"/>
</dbReference>
<dbReference type="SUPFAM" id="SSF50129">
    <property type="entry name" value="GroES-like"/>
    <property type="match status" value="1"/>
</dbReference>
<feature type="compositionally biased region" description="Polar residues" evidence="1">
    <location>
        <begin position="42"/>
        <end position="59"/>
    </location>
</feature>
<reference evidence="3" key="1">
    <citation type="submission" date="2017-08" db="EMBL/GenBank/DDBJ databases">
        <authorList>
            <person name="Polle J.E."/>
            <person name="Barry K."/>
            <person name="Cushman J."/>
            <person name="Schmutz J."/>
            <person name="Tran D."/>
            <person name="Hathwaick L.T."/>
            <person name="Yim W.C."/>
            <person name="Jenkins J."/>
            <person name="Mckie-Krisberg Z.M."/>
            <person name="Prochnik S."/>
            <person name="Lindquist E."/>
            <person name="Dockter R.B."/>
            <person name="Adam C."/>
            <person name="Molina H."/>
            <person name="Bunkerborg J."/>
            <person name="Jin E."/>
            <person name="Buchheim M."/>
            <person name="Magnuson J."/>
        </authorList>
    </citation>
    <scope>NUCLEOTIDE SEQUENCE</scope>
    <source>
        <strain evidence="3">CCAP 19/18</strain>
    </source>
</reference>
<feature type="region of interest" description="Disordered" evidence="1">
    <location>
        <begin position="30"/>
        <end position="62"/>
    </location>
</feature>
<dbReference type="InterPro" id="IPR051397">
    <property type="entry name" value="Zn-ADH-like_protein"/>
</dbReference>
<gene>
    <name evidence="3" type="ORF">DUNSADRAFT_9164</name>
</gene>
<dbReference type="InterPro" id="IPR011032">
    <property type="entry name" value="GroES-like_sf"/>
</dbReference>
<dbReference type="InterPro" id="IPR013149">
    <property type="entry name" value="ADH-like_C"/>
</dbReference>
<evidence type="ECO:0000313" key="3">
    <source>
        <dbReference type="EMBL" id="KAF5834252.1"/>
    </source>
</evidence>
<dbReference type="Gene3D" id="3.90.180.10">
    <property type="entry name" value="Medium-chain alcohol dehydrogenases, catalytic domain"/>
    <property type="match status" value="1"/>
</dbReference>
<dbReference type="PANTHER" id="PTHR43677">
    <property type="entry name" value="SHORT-CHAIN DEHYDROGENASE/REDUCTASE"/>
    <property type="match status" value="1"/>
</dbReference>
<dbReference type="Pfam" id="PF08240">
    <property type="entry name" value="ADH_N"/>
    <property type="match status" value="1"/>
</dbReference>
<feature type="domain" description="Enoyl reductase (ER)" evidence="2">
    <location>
        <begin position="70"/>
        <end position="430"/>
    </location>
</feature>
<dbReference type="InterPro" id="IPR013154">
    <property type="entry name" value="ADH-like_N"/>
</dbReference>
<protein>
    <submittedName>
        <fullName evidence="3">Chaperonin 10-like protein</fullName>
    </submittedName>
</protein>
<dbReference type="InterPro" id="IPR020843">
    <property type="entry name" value="ER"/>
</dbReference>